<keyword evidence="1" id="KW-0472">Membrane</keyword>
<keyword evidence="1" id="KW-0812">Transmembrane</keyword>
<comment type="caution">
    <text evidence="2">The sequence shown here is derived from an EMBL/GenBank/DDBJ whole genome shotgun (WGS) entry which is preliminary data.</text>
</comment>
<sequence>YFFALAGFDFFSLQPPSQSINFNAYLVIGSMPSILPKMHQPGVYYLLGLTNFLMRLSASSRLSPPFASAVAFPPPFASPGPLCLLVLFFCLLVLLVVFVLPPPCRRFSSRLASYPALVEEF</sequence>
<evidence type="ECO:0000256" key="1">
    <source>
        <dbReference type="SAM" id="Phobius"/>
    </source>
</evidence>
<keyword evidence="1" id="KW-1133">Transmembrane helix</keyword>
<name>A0AAV8Y661_9CUCU</name>
<organism evidence="2 3">
    <name type="scientific">Aromia moschata</name>
    <dbReference type="NCBI Taxonomy" id="1265417"/>
    <lineage>
        <taxon>Eukaryota</taxon>
        <taxon>Metazoa</taxon>
        <taxon>Ecdysozoa</taxon>
        <taxon>Arthropoda</taxon>
        <taxon>Hexapoda</taxon>
        <taxon>Insecta</taxon>
        <taxon>Pterygota</taxon>
        <taxon>Neoptera</taxon>
        <taxon>Endopterygota</taxon>
        <taxon>Coleoptera</taxon>
        <taxon>Polyphaga</taxon>
        <taxon>Cucujiformia</taxon>
        <taxon>Chrysomeloidea</taxon>
        <taxon>Cerambycidae</taxon>
        <taxon>Cerambycinae</taxon>
        <taxon>Callichromatini</taxon>
        <taxon>Aromia</taxon>
    </lineage>
</organism>
<dbReference type="EMBL" id="JAPWTK010000203">
    <property type="protein sequence ID" value="KAJ8945916.1"/>
    <property type="molecule type" value="Genomic_DNA"/>
</dbReference>
<dbReference type="Proteomes" id="UP001162162">
    <property type="component" value="Unassembled WGS sequence"/>
</dbReference>
<reference evidence="2" key="1">
    <citation type="journal article" date="2023" name="Insect Mol. Biol.">
        <title>Genome sequencing provides insights into the evolution of gene families encoding plant cell wall-degrading enzymes in longhorned beetles.</title>
        <authorList>
            <person name="Shin N.R."/>
            <person name="Okamura Y."/>
            <person name="Kirsch R."/>
            <person name="Pauchet Y."/>
        </authorList>
    </citation>
    <scope>NUCLEOTIDE SEQUENCE</scope>
    <source>
        <strain evidence="2">AMC_N1</strain>
    </source>
</reference>
<keyword evidence="3" id="KW-1185">Reference proteome</keyword>
<protein>
    <submittedName>
        <fullName evidence="2">Uncharacterized protein</fullName>
    </submittedName>
</protein>
<dbReference type="AlphaFoldDB" id="A0AAV8Y661"/>
<evidence type="ECO:0000313" key="2">
    <source>
        <dbReference type="EMBL" id="KAJ8945916.1"/>
    </source>
</evidence>
<feature type="non-terminal residue" evidence="2">
    <location>
        <position position="1"/>
    </location>
</feature>
<evidence type="ECO:0000313" key="3">
    <source>
        <dbReference type="Proteomes" id="UP001162162"/>
    </source>
</evidence>
<gene>
    <name evidence="2" type="ORF">NQ318_002923</name>
</gene>
<proteinExistence type="predicted"/>
<feature type="transmembrane region" description="Helical" evidence="1">
    <location>
        <begin position="78"/>
        <end position="100"/>
    </location>
</feature>
<accession>A0AAV8Y661</accession>